<keyword evidence="2" id="KW-1277">Toxin-antitoxin system</keyword>
<dbReference type="PIRSF" id="PIRSF003108">
    <property type="entry name" value="DinJ"/>
    <property type="match status" value="1"/>
</dbReference>
<accession>A0A7W7ZB89</accession>
<dbReference type="InterPro" id="IPR026262">
    <property type="entry name" value="DinJ"/>
</dbReference>
<dbReference type="GO" id="GO:0044010">
    <property type="term" value="P:single-species biofilm formation"/>
    <property type="evidence" value="ECO:0007669"/>
    <property type="project" value="InterPro"/>
</dbReference>
<dbReference type="GO" id="GO:0015643">
    <property type="term" value="F:toxic substance binding"/>
    <property type="evidence" value="ECO:0007669"/>
    <property type="project" value="InterPro"/>
</dbReference>
<dbReference type="Proteomes" id="UP000540989">
    <property type="component" value="Unassembled WGS sequence"/>
</dbReference>
<dbReference type="Gene3D" id="1.10.1220.10">
    <property type="entry name" value="Met repressor-like"/>
    <property type="match status" value="1"/>
</dbReference>
<dbReference type="GO" id="GO:0006355">
    <property type="term" value="P:regulation of DNA-templated transcription"/>
    <property type="evidence" value="ECO:0007669"/>
    <property type="project" value="InterPro"/>
</dbReference>
<dbReference type="GO" id="GO:0006351">
    <property type="term" value="P:DNA-templated transcription"/>
    <property type="evidence" value="ECO:0007669"/>
    <property type="project" value="TreeGrafter"/>
</dbReference>
<keyword evidence="4" id="KW-1185">Reference proteome</keyword>
<dbReference type="AlphaFoldDB" id="A0A7W7ZB89"/>
<reference evidence="3 4" key="1">
    <citation type="submission" date="2020-08" db="EMBL/GenBank/DDBJ databases">
        <title>Genomic Encyclopedia of Type Strains, Phase IV (KMG-V): Genome sequencing to study the core and pangenomes of soil and plant-associated prokaryotes.</title>
        <authorList>
            <person name="Whitman W."/>
        </authorList>
    </citation>
    <scope>NUCLEOTIDE SEQUENCE [LARGE SCALE GENOMIC DNA]</scope>
    <source>
        <strain evidence="3 4">M8UP14</strain>
    </source>
</reference>
<dbReference type="RefSeq" id="WP_184214810.1">
    <property type="nucleotide sequence ID" value="NZ_JACHIP010000002.1"/>
</dbReference>
<sequence>MAGNVIVRSSVSVEVKEQASVVLDTMGLSVSDVMRIVLTHVANEGKLPFELTPNELTRETLLKSARGEGVHRAKDAKDLFAQLGI</sequence>
<organism evidence="3 4">
    <name type="scientific">Granulicella aggregans</name>
    <dbReference type="NCBI Taxonomy" id="474949"/>
    <lineage>
        <taxon>Bacteria</taxon>
        <taxon>Pseudomonadati</taxon>
        <taxon>Acidobacteriota</taxon>
        <taxon>Terriglobia</taxon>
        <taxon>Terriglobales</taxon>
        <taxon>Acidobacteriaceae</taxon>
        <taxon>Granulicella</taxon>
    </lineage>
</organism>
<protein>
    <submittedName>
        <fullName evidence="3">DNA-damage-inducible protein J</fullName>
    </submittedName>
</protein>
<dbReference type="PANTHER" id="PTHR38781">
    <property type="entry name" value="ANTITOXIN DINJ-RELATED"/>
    <property type="match status" value="1"/>
</dbReference>
<dbReference type="GO" id="GO:0000987">
    <property type="term" value="F:cis-regulatory region sequence-specific DNA binding"/>
    <property type="evidence" value="ECO:0007669"/>
    <property type="project" value="InterPro"/>
</dbReference>
<dbReference type="NCBIfam" id="TIGR02384">
    <property type="entry name" value="RelB_DinJ"/>
    <property type="match status" value="1"/>
</dbReference>
<evidence type="ECO:0000256" key="1">
    <source>
        <dbReference type="ARBA" id="ARBA00010562"/>
    </source>
</evidence>
<proteinExistence type="inferred from homology"/>
<dbReference type="EMBL" id="JACHIP010000002">
    <property type="protein sequence ID" value="MBB5056700.1"/>
    <property type="molecule type" value="Genomic_DNA"/>
</dbReference>
<dbReference type="InterPro" id="IPR013321">
    <property type="entry name" value="Arc_rbn_hlx_hlx"/>
</dbReference>
<gene>
    <name evidence="3" type="ORF">HDF16_001385</name>
</gene>
<comment type="caution">
    <text evidence="3">The sequence shown here is derived from an EMBL/GenBank/DDBJ whole genome shotgun (WGS) entry which is preliminary data.</text>
</comment>
<evidence type="ECO:0000313" key="4">
    <source>
        <dbReference type="Proteomes" id="UP000540989"/>
    </source>
</evidence>
<evidence type="ECO:0000313" key="3">
    <source>
        <dbReference type="EMBL" id="MBB5056700.1"/>
    </source>
</evidence>
<dbReference type="Pfam" id="PF04221">
    <property type="entry name" value="RelB"/>
    <property type="match status" value="1"/>
</dbReference>
<evidence type="ECO:0000256" key="2">
    <source>
        <dbReference type="ARBA" id="ARBA00022649"/>
    </source>
</evidence>
<dbReference type="InterPro" id="IPR007337">
    <property type="entry name" value="RelB/DinJ"/>
</dbReference>
<comment type="similarity">
    <text evidence="1">Belongs to the RelB/DinJ antitoxin family.</text>
</comment>
<name>A0A7W7ZB89_9BACT</name>
<dbReference type="PANTHER" id="PTHR38781:SF1">
    <property type="entry name" value="ANTITOXIN DINJ-RELATED"/>
    <property type="match status" value="1"/>
</dbReference>